<dbReference type="PANTHER" id="PTHR14226:SF57">
    <property type="entry name" value="BLR7027 PROTEIN"/>
    <property type="match status" value="1"/>
</dbReference>
<feature type="active site" description="Proton acceptor" evidence="4">
    <location>
        <position position="208"/>
    </location>
</feature>
<keyword evidence="2 4" id="KW-0442">Lipid degradation</keyword>
<proteinExistence type="predicted"/>
<feature type="short sequence motif" description="DGA/G" evidence="4">
    <location>
        <begin position="208"/>
        <end position="210"/>
    </location>
</feature>
<evidence type="ECO:0000256" key="1">
    <source>
        <dbReference type="ARBA" id="ARBA00022801"/>
    </source>
</evidence>
<dbReference type="CDD" id="cd07209">
    <property type="entry name" value="Pat_hypo_Ecoli_Z1214_like"/>
    <property type="match status" value="1"/>
</dbReference>
<dbReference type="OrthoDB" id="9807112at2"/>
<evidence type="ECO:0000256" key="4">
    <source>
        <dbReference type="PROSITE-ProRule" id="PRU01161"/>
    </source>
</evidence>
<dbReference type="EMBL" id="WTYJ01000001">
    <property type="protein sequence ID" value="MXO98898.1"/>
    <property type="molecule type" value="Genomic_DNA"/>
</dbReference>
<dbReference type="Pfam" id="PF01734">
    <property type="entry name" value="Patatin"/>
    <property type="match status" value="1"/>
</dbReference>
<feature type="active site" description="Nucleophile" evidence="4">
    <location>
        <position position="49"/>
    </location>
</feature>
<dbReference type="Proteomes" id="UP000469430">
    <property type="component" value="Unassembled WGS sequence"/>
</dbReference>
<reference evidence="6 7" key="1">
    <citation type="submission" date="2019-12" db="EMBL/GenBank/DDBJ databases">
        <title>Genomic-based taxomic classification of the family Erythrobacteraceae.</title>
        <authorList>
            <person name="Xu L."/>
        </authorList>
    </citation>
    <scope>NUCLEOTIDE SEQUENCE [LARGE SCALE GENOMIC DNA]</scope>
    <source>
        <strain evidence="6 7">S36</strain>
    </source>
</reference>
<dbReference type="InterPro" id="IPR050301">
    <property type="entry name" value="NTE"/>
</dbReference>
<dbReference type="PROSITE" id="PS51635">
    <property type="entry name" value="PNPLA"/>
    <property type="match status" value="1"/>
</dbReference>
<evidence type="ECO:0000313" key="6">
    <source>
        <dbReference type="EMBL" id="MXO98898.1"/>
    </source>
</evidence>
<keyword evidence="1 4" id="KW-0378">Hydrolase</keyword>
<dbReference type="GO" id="GO:0016042">
    <property type="term" value="P:lipid catabolic process"/>
    <property type="evidence" value="ECO:0007669"/>
    <property type="project" value="UniProtKB-UniRule"/>
</dbReference>
<comment type="caution">
    <text evidence="6">The sequence shown here is derived from an EMBL/GenBank/DDBJ whole genome shotgun (WGS) entry which is preliminary data.</text>
</comment>
<dbReference type="PANTHER" id="PTHR14226">
    <property type="entry name" value="NEUROPATHY TARGET ESTERASE/SWISS CHEESE D.MELANOGASTER"/>
    <property type="match status" value="1"/>
</dbReference>
<organism evidence="6 7">
    <name type="scientific">Croceibacterium xixiisoli</name>
    <dbReference type="NCBI Taxonomy" id="1476466"/>
    <lineage>
        <taxon>Bacteria</taxon>
        <taxon>Pseudomonadati</taxon>
        <taxon>Pseudomonadota</taxon>
        <taxon>Alphaproteobacteria</taxon>
        <taxon>Sphingomonadales</taxon>
        <taxon>Erythrobacteraceae</taxon>
        <taxon>Croceibacterium</taxon>
    </lineage>
</organism>
<protein>
    <submittedName>
        <fullName evidence="6">Patatin-like phospholipase family protein</fullName>
    </submittedName>
</protein>
<dbReference type="AlphaFoldDB" id="A0A6I4TWD7"/>
<evidence type="ECO:0000256" key="3">
    <source>
        <dbReference type="ARBA" id="ARBA00023098"/>
    </source>
</evidence>
<name>A0A6I4TWD7_9SPHN</name>
<dbReference type="Pfam" id="PF12536">
    <property type="entry name" value="DUF3734"/>
    <property type="match status" value="1"/>
</dbReference>
<dbReference type="SUPFAM" id="SSF52151">
    <property type="entry name" value="FabD/lysophospholipase-like"/>
    <property type="match status" value="1"/>
</dbReference>
<dbReference type="InterPro" id="IPR021095">
    <property type="entry name" value="DUF3734"/>
</dbReference>
<feature type="short sequence motif" description="GXGXXG" evidence="4">
    <location>
        <begin position="20"/>
        <end position="25"/>
    </location>
</feature>
<keyword evidence="3 4" id="KW-0443">Lipid metabolism</keyword>
<feature type="domain" description="PNPLA" evidence="5">
    <location>
        <begin position="16"/>
        <end position="221"/>
    </location>
</feature>
<dbReference type="GO" id="GO:0016787">
    <property type="term" value="F:hydrolase activity"/>
    <property type="evidence" value="ECO:0007669"/>
    <property type="project" value="UniProtKB-UniRule"/>
</dbReference>
<sequence>MAKPAPSNPAKEPVFLVFQGGGALGAYQAGVYEALHKGGYEPEWLAGISIGAINCAIIAGNPPEQRLPRLRQFWDRVSELVPVPWPAESGIGRRLFNETSAAITAMAGAPGFFTPRMPPPFAATPGSEAAISFYDTMPLRQTLVELVDFDLLNDGPIRVSVGAVNVLSGNLVFFDSDRIRIEPEHIMASGALPPGFPPVMIDGEPYWDGGLVSNTPLQYVLDTKQPGDAVIFQVDLFCARGDMPQTLSDVLQREKDIRYSSRTRFNTDVEKELVALRGAVARLMGKLPPEMRDDADVQFLSRCEEEGAVSVVHMINHREVFESQSKDYEFSRLTVNSHWHDGHRDAAKSISHPAWLDRVRHSSGIMTFDLAGAVGKVDAQMVV</sequence>
<evidence type="ECO:0000313" key="7">
    <source>
        <dbReference type="Proteomes" id="UP000469430"/>
    </source>
</evidence>
<dbReference type="Gene3D" id="3.40.1090.10">
    <property type="entry name" value="Cytosolic phospholipase A2 catalytic domain"/>
    <property type="match status" value="2"/>
</dbReference>
<dbReference type="InterPro" id="IPR016035">
    <property type="entry name" value="Acyl_Trfase/lysoPLipase"/>
</dbReference>
<keyword evidence="7" id="KW-1185">Reference proteome</keyword>
<evidence type="ECO:0000259" key="5">
    <source>
        <dbReference type="PROSITE" id="PS51635"/>
    </source>
</evidence>
<feature type="short sequence motif" description="GXSXG" evidence="4">
    <location>
        <begin position="47"/>
        <end position="51"/>
    </location>
</feature>
<gene>
    <name evidence="6" type="ORF">GRI97_07850</name>
</gene>
<accession>A0A6I4TWD7</accession>
<evidence type="ECO:0000256" key="2">
    <source>
        <dbReference type="ARBA" id="ARBA00022963"/>
    </source>
</evidence>
<dbReference type="InterPro" id="IPR002641">
    <property type="entry name" value="PNPLA_dom"/>
</dbReference>
<dbReference type="RefSeq" id="WP_161390489.1">
    <property type="nucleotide sequence ID" value="NZ_JBHSCP010000001.1"/>
</dbReference>